<dbReference type="EMBL" id="CAJNIZ010040635">
    <property type="protein sequence ID" value="CAE7605392.1"/>
    <property type="molecule type" value="Genomic_DNA"/>
</dbReference>
<accession>A0A812UXP5</accession>
<dbReference type="Proteomes" id="UP000649617">
    <property type="component" value="Unassembled WGS sequence"/>
</dbReference>
<dbReference type="AlphaFoldDB" id="A0A812UXP5"/>
<evidence type="ECO:0000313" key="1">
    <source>
        <dbReference type="EMBL" id="CAE7605392.1"/>
    </source>
</evidence>
<comment type="caution">
    <text evidence="1">The sequence shown here is derived from an EMBL/GenBank/DDBJ whole genome shotgun (WGS) entry which is preliminary data.</text>
</comment>
<keyword evidence="2" id="KW-1185">Reference proteome</keyword>
<evidence type="ECO:0000313" key="2">
    <source>
        <dbReference type="Proteomes" id="UP000649617"/>
    </source>
</evidence>
<feature type="non-terminal residue" evidence="1">
    <location>
        <position position="121"/>
    </location>
</feature>
<reference evidence="1" key="1">
    <citation type="submission" date="2021-02" db="EMBL/GenBank/DDBJ databases">
        <authorList>
            <person name="Dougan E. K."/>
            <person name="Rhodes N."/>
            <person name="Thang M."/>
            <person name="Chan C."/>
        </authorList>
    </citation>
    <scope>NUCLEOTIDE SEQUENCE</scope>
</reference>
<evidence type="ECO:0008006" key="3">
    <source>
        <dbReference type="Google" id="ProtNLM"/>
    </source>
</evidence>
<feature type="non-terminal residue" evidence="1">
    <location>
        <position position="1"/>
    </location>
</feature>
<name>A0A812UXP5_SYMPI</name>
<gene>
    <name evidence="1" type="ORF">SPIL2461_LOCUS16021</name>
</gene>
<protein>
    <recommendedName>
        <fullName evidence="3">Right handed beta helix domain-containing protein</fullName>
    </recommendedName>
</protein>
<sequence length="121" mass="12306">GLHIYQDRKVIASGFTVQGCRARQGGAISVGSAHFNELRLQNNSAHMGGCVHSDGDLVVDGPVHMMHCLGSVMGGGLAVSGRLEFQNGSFEGCQAPSGAAFSAEGQVTVAHIDIVGASLGA</sequence>
<proteinExistence type="predicted"/>
<organism evidence="1 2">
    <name type="scientific">Symbiodinium pilosum</name>
    <name type="common">Dinoflagellate</name>
    <dbReference type="NCBI Taxonomy" id="2952"/>
    <lineage>
        <taxon>Eukaryota</taxon>
        <taxon>Sar</taxon>
        <taxon>Alveolata</taxon>
        <taxon>Dinophyceae</taxon>
        <taxon>Suessiales</taxon>
        <taxon>Symbiodiniaceae</taxon>
        <taxon>Symbiodinium</taxon>
    </lineage>
</organism>